<comment type="caution">
    <text evidence="1">The sequence shown here is derived from an EMBL/GenBank/DDBJ whole genome shotgun (WGS) entry which is preliminary data.</text>
</comment>
<dbReference type="AlphaFoldDB" id="A0A699ILL3"/>
<dbReference type="EMBL" id="BKCJ010306283">
    <property type="protein sequence ID" value="GEZ65770.1"/>
    <property type="molecule type" value="Genomic_DNA"/>
</dbReference>
<accession>A0A699ILL3</accession>
<gene>
    <name evidence="1" type="ORF">Tci_537743</name>
</gene>
<sequence>MTCWELNVYILSTAKIKVSKNTTKEELVIQKEETELESTQSNTTAKLPLLKQGDYEMWRLRIEQYFQIQGYALWDVIENGNSFKPVAKTITDDAGTSTTIIPGPVTIEEKAKKKNDVKARSMLLMALPNEHMMTFNQSKDVKTLFAAIETRFGENEATKKTQKTLLKQLYENFSATSTSLDSNFNRLQKLVS</sequence>
<protein>
    <submittedName>
        <fullName evidence="1">Ribonuclease H-like domain-containing protein</fullName>
    </submittedName>
</protein>
<name>A0A699ILL3_TANCI</name>
<proteinExistence type="predicted"/>
<dbReference type="Pfam" id="PF14223">
    <property type="entry name" value="Retrotran_gag_2"/>
    <property type="match status" value="1"/>
</dbReference>
<organism evidence="1">
    <name type="scientific">Tanacetum cinerariifolium</name>
    <name type="common">Dalmatian daisy</name>
    <name type="synonym">Chrysanthemum cinerariifolium</name>
    <dbReference type="NCBI Taxonomy" id="118510"/>
    <lineage>
        <taxon>Eukaryota</taxon>
        <taxon>Viridiplantae</taxon>
        <taxon>Streptophyta</taxon>
        <taxon>Embryophyta</taxon>
        <taxon>Tracheophyta</taxon>
        <taxon>Spermatophyta</taxon>
        <taxon>Magnoliopsida</taxon>
        <taxon>eudicotyledons</taxon>
        <taxon>Gunneridae</taxon>
        <taxon>Pentapetalae</taxon>
        <taxon>asterids</taxon>
        <taxon>campanulids</taxon>
        <taxon>Asterales</taxon>
        <taxon>Asteraceae</taxon>
        <taxon>Asteroideae</taxon>
        <taxon>Anthemideae</taxon>
        <taxon>Anthemidinae</taxon>
        <taxon>Tanacetum</taxon>
    </lineage>
</organism>
<evidence type="ECO:0000313" key="1">
    <source>
        <dbReference type="EMBL" id="GEZ65770.1"/>
    </source>
</evidence>
<reference evidence="1" key="1">
    <citation type="journal article" date="2019" name="Sci. Rep.">
        <title>Draft genome of Tanacetum cinerariifolium, the natural source of mosquito coil.</title>
        <authorList>
            <person name="Yamashiro T."/>
            <person name="Shiraishi A."/>
            <person name="Satake H."/>
            <person name="Nakayama K."/>
        </authorList>
    </citation>
    <scope>NUCLEOTIDE SEQUENCE</scope>
</reference>